<dbReference type="EMBL" id="JAAARO010000018">
    <property type="protein sequence ID" value="KAF5732254.1"/>
    <property type="molecule type" value="Genomic_DNA"/>
</dbReference>
<comment type="caution">
    <text evidence="1">The sequence shown here is derived from an EMBL/GenBank/DDBJ whole genome shotgun (WGS) entry which is preliminary data.</text>
</comment>
<accession>A0A7J7CDK8</accession>
<organism evidence="1 2">
    <name type="scientific">Tripterygium wilfordii</name>
    <name type="common">Thunder God vine</name>
    <dbReference type="NCBI Taxonomy" id="458696"/>
    <lineage>
        <taxon>Eukaryota</taxon>
        <taxon>Viridiplantae</taxon>
        <taxon>Streptophyta</taxon>
        <taxon>Embryophyta</taxon>
        <taxon>Tracheophyta</taxon>
        <taxon>Spermatophyta</taxon>
        <taxon>Magnoliopsida</taxon>
        <taxon>eudicotyledons</taxon>
        <taxon>Gunneridae</taxon>
        <taxon>Pentapetalae</taxon>
        <taxon>rosids</taxon>
        <taxon>fabids</taxon>
        <taxon>Celastrales</taxon>
        <taxon>Celastraceae</taxon>
        <taxon>Tripterygium</taxon>
    </lineage>
</organism>
<reference evidence="1 2" key="1">
    <citation type="journal article" date="2020" name="Nat. Commun.">
        <title>Genome of Tripterygium wilfordii and identification of cytochrome P450 involved in triptolide biosynthesis.</title>
        <authorList>
            <person name="Tu L."/>
            <person name="Su P."/>
            <person name="Zhang Z."/>
            <person name="Gao L."/>
            <person name="Wang J."/>
            <person name="Hu T."/>
            <person name="Zhou J."/>
            <person name="Zhang Y."/>
            <person name="Zhao Y."/>
            <person name="Liu Y."/>
            <person name="Song Y."/>
            <person name="Tong Y."/>
            <person name="Lu Y."/>
            <person name="Yang J."/>
            <person name="Xu C."/>
            <person name="Jia M."/>
            <person name="Peters R.J."/>
            <person name="Huang L."/>
            <person name="Gao W."/>
        </authorList>
    </citation>
    <scope>NUCLEOTIDE SEQUENCE [LARGE SCALE GENOMIC DNA]</scope>
    <source>
        <strain evidence="2">cv. XIE 37</strain>
        <tissue evidence="1">Leaf</tissue>
    </source>
</reference>
<proteinExistence type="predicted"/>
<sequence length="148" mass="16872">MQRLAAKRLISSKPAVSIIRCTGSHNLLTSPANSGDIRDPQTLCRTLETCKLSMNFQAVLQTHTRAIVFGRDSSIMEPWLISSVELAFWTRHISWLKLCQWSQIMSYGGQFSVLVESTKSQSWVKLQLKIFLIPRVEIMCYYQTCTAL</sequence>
<keyword evidence="2" id="KW-1185">Reference proteome</keyword>
<dbReference type="Proteomes" id="UP000593562">
    <property type="component" value="Unassembled WGS sequence"/>
</dbReference>
<protein>
    <submittedName>
        <fullName evidence="1">Uncharacterized protein</fullName>
    </submittedName>
</protein>
<evidence type="ECO:0000313" key="1">
    <source>
        <dbReference type="EMBL" id="KAF5732254.1"/>
    </source>
</evidence>
<dbReference type="InParanoid" id="A0A7J7CDK8"/>
<dbReference type="AlphaFoldDB" id="A0A7J7CDK8"/>
<evidence type="ECO:0000313" key="2">
    <source>
        <dbReference type="Proteomes" id="UP000593562"/>
    </source>
</evidence>
<gene>
    <name evidence="1" type="ORF">HS088_TW18G00945</name>
</gene>
<name>A0A7J7CDK8_TRIWF</name>